<name>A0A4C1WI61_EUMVA</name>
<comment type="caution">
    <text evidence="1">The sequence shown here is derived from an EMBL/GenBank/DDBJ whole genome shotgun (WGS) entry which is preliminary data.</text>
</comment>
<organism evidence="1 2">
    <name type="scientific">Eumeta variegata</name>
    <name type="common">Bagworm moth</name>
    <name type="synonym">Eumeta japonica</name>
    <dbReference type="NCBI Taxonomy" id="151549"/>
    <lineage>
        <taxon>Eukaryota</taxon>
        <taxon>Metazoa</taxon>
        <taxon>Ecdysozoa</taxon>
        <taxon>Arthropoda</taxon>
        <taxon>Hexapoda</taxon>
        <taxon>Insecta</taxon>
        <taxon>Pterygota</taxon>
        <taxon>Neoptera</taxon>
        <taxon>Endopterygota</taxon>
        <taxon>Lepidoptera</taxon>
        <taxon>Glossata</taxon>
        <taxon>Ditrysia</taxon>
        <taxon>Tineoidea</taxon>
        <taxon>Psychidae</taxon>
        <taxon>Oiketicinae</taxon>
        <taxon>Eumeta</taxon>
    </lineage>
</organism>
<keyword evidence="2" id="KW-1185">Reference proteome</keyword>
<sequence length="111" mass="13141">MLREEKEKWTRLITEWYPRGNKISKGRQHKRWEDDIKQIAGAKWTRIARGRETWKSLEEAFVTGQAVTSNNPIADVIIEGWELLMISVTYAVTKIWTKWLDVQLQVTERVV</sequence>
<proteinExistence type="predicted"/>
<accession>A0A4C1WI61</accession>
<dbReference type="Proteomes" id="UP000299102">
    <property type="component" value="Unassembled WGS sequence"/>
</dbReference>
<dbReference type="EMBL" id="BGZK01000552">
    <property type="protein sequence ID" value="GBP49794.1"/>
    <property type="molecule type" value="Genomic_DNA"/>
</dbReference>
<evidence type="ECO:0000313" key="2">
    <source>
        <dbReference type="Proteomes" id="UP000299102"/>
    </source>
</evidence>
<dbReference type="OrthoDB" id="8193815at2759"/>
<reference evidence="1 2" key="1">
    <citation type="journal article" date="2019" name="Commun. Biol.">
        <title>The bagworm genome reveals a unique fibroin gene that provides high tensile strength.</title>
        <authorList>
            <person name="Kono N."/>
            <person name="Nakamura H."/>
            <person name="Ohtoshi R."/>
            <person name="Tomita M."/>
            <person name="Numata K."/>
            <person name="Arakawa K."/>
        </authorList>
    </citation>
    <scope>NUCLEOTIDE SEQUENCE [LARGE SCALE GENOMIC DNA]</scope>
</reference>
<protein>
    <submittedName>
        <fullName evidence="1">Uncharacterized protein</fullName>
    </submittedName>
</protein>
<dbReference type="AlphaFoldDB" id="A0A4C1WI61"/>
<gene>
    <name evidence="1" type="ORF">EVAR_81414_1</name>
</gene>
<evidence type="ECO:0000313" key="1">
    <source>
        <dbReference type="EMBL" id="GBP49794.1"/>
    </source>
</evidence>